<dbReference type="SUPFAM" id="SSF52047">
    <property type="entry name" value="RNI-like"/>
    <property type="match status" value="1"/>
</dbReference>
<protein>
    <recommendedName>
        <fullName evidence="3">F-box domain-containing protein</fullName>
    </recommendedName>
</protein>
<name>A0A6A6BUB4_9PEZI</name>
<dbReference type="PANTHER" id="PTHR42057">
    <property type="entry name" value="F-BOX DOMAIN PROTEIN (AFU_ORTHOLOGUE AFUA_4G00200)"/>
    <property type="match status" value="1"/>
</dbReference>
<dbReference type="RefSeq" id="XP_033402106.1">
    <property type="nucleotide sequence ID" value="XM_033535012.1"/>
</dbReference>
<gene>
    <name evidence="1" type="ORF">K452DRAFT_109960</name>
</gene>
<proteinExistence type="predicted"/>
<dbReference type="AlphaFoldDB" id="A0A6A6BUB4"/>
<sequence>MSGLKYISLIPSTFLSYSSSSLIADMSLQLLDIPAELISLIVERLVAGENTCDEELIRYELSPEILRSLRNLRLTCRHLSAIATPVLFERVGLYPEDDSVTRYKLILGEPELRKHVRFVHINTLDKGERERENEGEAVVSKRYRQALLRFNEFPHLKAVKIQFSPNCSDSHSLYAPSCWPQTIAFREPILEDFIRTLADPLAQNVTDITFGNLQNVNHDTLMHSAEAKKVLARATSLTLNIVTERYEAAPEYEIILEELHTFFEQLPSQWLSPATANLKRLVLHCDCYFGYLPNLDLNSVHFPALETLSLSKYTFAQDKHVDWITSHTRLRRLYLQDCSILVFRVVYDPFFVPASNTNEVRLGTRRPTGRGRRGRAQQYTKLRWDDILTRFQNRLPKLREFRVGTNHFNIEDVYDTASPEVYENMAIGLFRGRYTWFDGDWFKKNCPVIPHKRNFLRNWGELTPEAEQFLDFVDPVRQEEQDEKDKGALMGLLEAIGMKVPRGDESWDDRIFDLLEQ</sequence>
<accession>A0A6A6BUB4</accession>
<dbReference type="OrthoDB" id="3140657at2759"/>
<evidence type="ECO:0000313" key="1">
    <source>
        <dbReference type="EMBL" id="KAF2146397.1"/>
    </source>
</evidence>
<evidence type="ECO:0000313" key="2">
    <source>
        <dbReference type="Proteomes" id="UP000799438"/>
    </source>
</evidence>
<organism evidence="1 2">
    <name type="scientific">Aplosporella prunicola CBS 121167</name>
    <dbReference type="NCBI Taxonomy" id="1176127"/>
    <lineage>
        <taxon>Eukaryota</taxon>
        <taxon>Fungi</taxon>
        <taxon>Dikarya</taxon>
        <taxon>Ascomycota</taxon>
        <taxon>Pezizomycotina</taxon>
        <taxon>Dothideomycetes</taxon>
        <taxon>Dothideomycetes incertae sedis</taxon>
        <taxon>Botryosphaeriales</taxon>
        <taxon>Aplosporellaceae</taxon>
        <taxon>Aplosporella</taxon>
    </lineage>
</organism>
<dbReference type="PANTHER" id="PTHR42057:SF2">
    <property type="entry name" value="F-BOX DOMAIN PROTEIN (AFU_ORTHOLOGUE AFUA_4G00200)-RELATED"/>
    <property type="match status" value="1"/>
</dbReference>
<keyword evidence="2" id="KW-1185">Reference proteome</keyword>
<reference evidence="1" key="1">
    <citation type="journal article" date="2020" name="Stud. Mycol.">
        <title>101 Dothideomycetes genomes: a test case for predicting lifestyles and emergence of pathogens.</title>
        <authorList>
            <person name="Haridas S."/>
            <person name="Albert R."/>
            <person name="Binder M."/>
            <person name="Bloem J."/>
            <person name="Labutti K."/>
            <person name="Salamov A."/>
            <person name="Andreopoulos B."/>
            <person name="Baker S."/>
            <person name="Barry K."/>
            <person name="Bills G."/>
            <person name="Bluhm B."/>
            <person name="Cannon C."/>
            <person name="Castanera R."/>
            <person name="Culley D."/>
            <person name="Daum C."/>
            <person name="Ezra D."/>
            <person name="Gonzalez J."/>
            <person name="Henrissat B."/>
            <person name="Kuo A."/>
            <person name="Liang C."/>
            <person name="Lipzen A."/>
            <person name="Lutzoni F."/>
            <person name="Magnuson J."/>
            <person name="Mondo S."/>
            <person name="Nolan M."/>
            <person name="Ohm R."/>
            <person name="Pangilinan J."/>
            <person name="Park H.-J."/>
            <person name="Ramirez L."/>
            <person name="Alfaro M."/>
            <person name="Sun H."/>
            <person name="Tritt A."/>
            <person name="Yoshinaga Y."/>
            <person name="Zwiers L.-H."/>
            <person name="Turgeon B."/>
            <person name="Goodwin S."/>
            <person name="Spatafora J."/>
            <person name="Crous P."/>
            <person name="Grigoriev I."/>
        </authorList>
    </citation>
    <scope>NUCLEOTIDE SEQUENCE</scope>
    <source>
        <strain evidence="1">CBS 121167</strain>
    </source>
</reference>
<dbReference type="Proteomes" id="UP000799438">
    <property type="component" value="Unassembled WGS sequence"/>
</dbReference>
<dbReference type="GeneID" id="54292504"/>
<evidence type="ECO:0008006" key="3">
    <source>
        <dbReference type="Google" id="ProtNLM"/>
    </source>
</evidence>
<dbReference type="EMBL" id="ML995476">
    <property type="protein sequence ID" value="KAF2146397.1"/>
    <property type="molecule type" value="Genomic_DNA"/>
</dbReference>